<dbReference type="EMBL" id="NMUF01000002">
    <property type="protein sequence ID" value="RFB00294.1"/>
    <property type="molecule type" value="Genomic_DNA"/>
</dbReference>
<feature type="domain" description="PaRep2b" evidence="1">
    <location>
        <begin position="121"/>
        <end position="594"/>
    </location>
</feature>
<dbReference type="AlphaFoldDB" id="A0A371R6Y9"/>
<evidence type="ECO:0000259" key="1">
    <source>
        <dbReference type="Pfam" id="PF07775"/>
    </source>
</evidence>
<dbReference type="Pfam" id="PF07775">
    <property type="entry name" value="PaRep2b"/>
    <property type="match status" value="1"/>
</dbReference>
<evidence type="ECO:0000313" key="4">
    <source>
        <dbReference type="Proteomes" id="UP000256877"/>
    </source>
</evidence>
<evidence type="ECO:0000313" key="2">
    <source>
        <dbReference type="EMBL" id="RFA94332.1"/>
    </source>
</evidence>
<reference evidence="4 5" key="1">
    <citation type="submission" date="2017-07" db="EMBL/GenBank/DDBJ databases">
        <title>Draft genome sequence of aerobic hyperthermophilic archaea, Pyrobaculum aerophilum YKB31 and YKB32.</title>
        <authorList>
            <person name="Mochizuki T."/>
            <person name="Berliner A.J."/>
            <person name="Yoshida-Takashima Y."/>
            <person name="Takaki Y."/>
            <person name="Nunoura T."/>
            <person name="Takai K."/>
        </authorList>
    </citation>
    <scope>NUCLEOTIDE SEQUENCE [LARGE SCALE GENOMIC DNA]</scope>
    <source>
        <strain evidence="2 5">YKB31</strain>
        <strain evidence="3 4">YKB32</strain>
    </source>
</reference>
<dbReference type="Proteomes" id="UP000256877">
    <property type="component" value="Unassembled WGS sequence"/>
</dbReference>
<accession>A0A371R6Y9</accession>
<protein>
    <recommendedName>
        <fullName evidence="1">PaRep2b domain-containing protein</fullName>
    </recommendedName>
</protein>
<name>A0A371R6Y9_9CREN</name>
<comment type="caution">
    <text evidence="3">The sequence shown here is derived from an EMBL/GenBank/DDBJ whole genome shotgun (WGS) entry which is preliminary data.</text>
</comment>
<evidence type="ECO:0000313" key="3">
    <source>
        <dbReference type="EMBL" id="RFB00294.1"/>
    </source>
</evidence>
<dbReference type="EMBL" id="NMUE01000038">
    <property type="protein sequence ID" value="RFA94332.1"/>
    <property type="molecule type" value="Genomic_DNA"/>
</dbReference>
<gene>
    <name evidence="2" type="ORF">CGL51_10280</name>
    <name evidence="3" type="ORF">CGL52_01360</name>
</gene>
<organism evidence="3 4">
    <name type="scientific">Pyrobaculum aerophilum</name>
    <dbReference type="NCBI Taxonomy" id="13773"/>
    <lineage>
        <taxon>Archaea</taxon>
        <taxon>Thermoproteota</taxon>
        <taxon>Thermoprotei</taxon>
        <taxon>Thermoproteales</taxon>
        <taxon>Thermoproteaceae</taxon>
        <taxon>Pyrobaculum</taxon>
    </lineage>
</organism>
<proteinExistence type="predicted"/>
<sequence>MPLIDGVINRWDEREFALFLTSAILGDGGKYGNYVVLTVGHFQRRRGEELPLTLTHKAAAWLTLLAKYGYPPDRIYLTRQRDEKGVVREWAYFVWRADRLGRPFALSADLLTSLQELRLGDNIYIKVKKMLEVAKEYANALEVERDQLDTRGIWSKTKIRFKMGNKTVAHMSLYWDGESLKAIFLGSRENAERVASIIKALGGKAEIKQRSAGWTVELYTDGITTIRHSGWLNAVRSFIEELHNKRLISDERYEQLIKDIIAGSNTVEFAGVKFSVYYRKREDKSDEIIVVYQPMKDTAKDAAVNSLSARGLREGEHYTVVTKDIGQYEIRINGEYIKALEALRQRDLREGEHFTVKEKSGEYVIRVKRGHRGAVVEALKAAGLREGKDFTEEGSKVYTIRITSKGLQEIYRMALRGDKEAERFIREVEDVLKRWYGQNAVERLRDILRPVRGEDTIDLPVPVSDKNGNVVARIVNLKYEFIRDGNPVDHCQNVGCRLRITAEYETVAEGERDQVVAEWYWKEKRLKTKQGIVTHYYETAVLSVKDDIKVAVLKTLTGREVEKGRVELTARDLEAMRRFKAIKDAIDQWRKGRPMSSQAQDSERK</sequence>
<evidence type="ECO:0000313" key="5">
    <source>
        <dbReference type="Proteomes" id="UP000257123"/>
    </source>
</evidence>
<dbReference type="InterPro" id="IPR011689">
    <property type="entry name" value="PaRep2b"/>
</dbReference>
<dbReference type="Proteomes" id="UP000257123">
    <property type="component" value="Unassembled WGS sequence"/>
</dbReference>